<protein>
    <submittedName>
        <fullName evidence="2">DUF3021 domain-containing protein</fullName>
    </submittedName>
</protein>
<dbReference type="InterPro" id="IPR021560">
    <property type="entry name" value="DUF3021"/>
</dbReference>
<feature type="transmembrane region" description="Helical" evidence="1">
    <location>
        <begin position="52"/>
        <end position="76"/>
    </location>
</feature>
<feature type="transmembrane region" description="Helical" evidence="1">
    <location>
        <begin position="12"/>
        <end position="32"/>
    </location>
</feature>
<evidence type="ECO:0000256" key="1">
    <source>
        <dbReference type="SAM" id="Phobius"/>
    </source>
</evidence>
<dbReference type="EMBL" id="JACOPQ010000001">
    <property type="protein sequence ID" value="MBC5735602.1"/>
    <property type="molecule type" value="Genomic_DNA"/>
</dbReference>
<keyword evidence="1" id="KW-0472">Membrane</keyword>
<organism evidence="2 3">
    <name type="scientific">Lawsonibacter faecis</name>
    <dbReference type="NCBI Taxonomy" id="2763052"/>
    <lineage>
        <taxon>Bacteria</taxon>
        <taxon>Bacillati</taxon>
        <taxon>Bacillota</taxon>
        <taxon>Clostridia</taxon>
        <taxon>Eubacteriales</taxon>
        <taxon>Oscillospiraceae</taxon>
        <taxon>Lawsonibacter</taxon>
    </lineage>
</organism>
<accession>A0A8J6M6V8</accession>
<dbReference type="RefSeq" id="WP_186918225.1">
    <property type="nucleotide sequence ID" value="NZ_JACOPQ010000001.1"/>
</dbReference>
<dbReference type="AlphaFoldDB" id="A0A8J6M6V8"/>
<dbReference type="Proteomes" id="UP000607645">
    <property type="component" value="Unassembled WGS sequence"/>
</dbReference>
<evidence type="ECO:0000313" key="2">
    <source>
        <dbReference type="EMBL" id="MBC5735602.1"/>
    </source>
</evidence>
<keyword evidence="1" id="KW-0812">Transmembrane</keyword>
<dbReference type="Pfam" id="PF11457">
    <property type="entry name" value="DUF3021"/>
    <property type="match status" value="1"/>
</dbReference>
<sequence length="157" mass="17309">MTFLKALRRGLVGIPIGVFIAYAITIVLSLFWGNGWYSPVVPALTEIMGSQIEAVALQFGLSCVMGFAFAFASCIWEIETWSLTRQTLCHFLAISLGSLPIAGVLHWADNVPGGLPGYFGFFAAGYAVIWLILTASTRRKVREVNQKLNEERDRPKP</sequence>
<evidence type="ECO:0000313" key="3">
    <source>
        <dbReference type="Proteomes" id="UP000607645"/>
    </source>
</evidence>
<comment type="caution">
    <text evidence="2">The sequence shown here is derived from an EMBL/GenBank/DDBJ whole genome shotgun (WGS) entry which is preliminary data.</text>
</comment>
<keyword evidence="1" id="KW-1133">Transmembrane helix</keyword>
<gene>
    <name evidence="2" type="ORF">H8S62_01085</name>
</gene>
<feature type="transmembrane region" description="Helical" evidence="1">
    <location>
        <begin position="88"/>
        <end position="108"/>
    </location>
</feature>
<feature type="transmembrane region" description="Helical" evidence="1">
    <location>
        <begin position="114"/>
        <end position="133"/>
    </location>
</feature>
<keyword evidence="3" id="KW-1185">Reference proteome</keyword>
<proteinExistence type="predicted"/>
<reference evidence="2" key="1">
    <citation type="submission" date="2020-08" db="EMBL/GenBank/DDBJ databases">
        <title>Genome public.</title>
        <authorList>
            <person name="Liu C."/>
            <person name="Sun Q."/>
        </authorList>
    </citation>
    <scope>NUCLEOTIDE SEQUENCE</scope>
    <source>
        <strain evidence="2">NSJ-52</strain>
    </source>
</reference>
<name>A0A8J6M6V8_9FIRM</name>